<proteinExistence type="predicted"/>
<evidence type="ECO:0000313" key="2">
    <source>
        <dbReference type="Proteomes" id="UP001589836"/>
    </source>
</evidence>
<dbReference type="EMBL" id="JBHLTP010000004">
    <property type="protein sequence ID" value="MFC0523544.1"/>
    <property type="molecule type" value="Genomic_DNA"/>
</dbReference>
<keyword evidence="2" id="KW-1185">Reference proteome</keyword>
<dbReference type="InterPro" id="IPR058600">
    <property type="entry name" value="YhjD-like"/>
</dbReference>
<dbReference type="Pfam" id="PF26325">
    <property type="entry name" value="YhjD"/>
    <property type="match status" value="1"/>
</dbReference>
<protein>
    <submittedName>
        <fullName evidence="1">Uncharacterized protein</fullName>
    </submittedName>
</protein>
<gene>
    <name evidence="1" type="ORF">ACFFGV_08090</name>
</gene>
<dbReference type="RefSeq" id="WP_377346449.1">
    <property type="nucleotide sequence ID" value="NZ_JBHLTP010000004.1"/>
</dbReference>
<sequence length="134" mass="15950">MRYLNEEDRELASRFLFLSMALVVMAQDIRTIENGPHKIKEPYLELLRKMEHKGKSERSYLRQIMQQKKIHVIFLNKNESFSSYLFTADGYEEKRNYFNPAIRKNVETILFELMRKALLPAQDQRASSYIGDAR</sequence>
<accession>A0ABV6LMN6</accession>
<organism evidence="1 2">
    <name type="scientific">Pontibacillus salicampi</name>
    <dbReference type="NCBI Taxonomy" id="1449801"/>
    <lineage>
        <taxon>Bacteria</taxon>
        <taxon>Bacillati</taxon>
        <taxon>Bacillota</taxon>
        <taxon>Bacilli</taxon>
        <taxon>Bacillales</taxon>
        <taxon>Bacillaceae</taxon>
        <taxon>Pontibacillus</taxon>
    </lineage>
</organism>
<reference evidence="1 2" key="1">
    <citation type="submission" date="2024-09" db="EMBL/GenBank/DDBJ databases">
        <authorList>
            <person name="Sun Q."/>
            <person name="Mori K."/>
        </authorList>
    </citation>
    <scope>NUCLEOTIDE SEQUENCE [LARGE SCALE GENOMIC DNA]</scope>
    <source>
        <strain evidence="1 2">NCAIM B.02529</strain>
    </source>
</reference>
<dbReference type="Proteomes" id="UP001589836">
    <property type="component" value="Unassembled WGS sequence"/>
</dbReference>
<evidence type="ECO:0000313" key="1">
    <source>
        <dbReference type="EMBL" id="MFC0523544.1"/>
    </source>
</evidence>
<comment type="caution">
    <text evidence="1">The sequence shown here is derived from an EMBL/GenBank/DDBJ whole genome shotgun (WGS) entry which is preliminary data.</text>
</comment>
<name>A0ABV6LMN6_9BACI</name>